<dbReference type="VEuPathDB" id="FungiDB:FOC4_g10001329"/>
<dbReference type="InterPro" id="IPR015421">
    <property type="entry name" value="PyrdxlP-dep_Trfase_major"/>
</dbReference>
<feature type="modified residue" description="N6-(pyridoxal phosphate)lysine" evidence="3">
    <location>
        <position position="203"/>
    </location>
</feature>
<comment type="similarity">
    <text evidence="4">Belongs to the trans-sulfuration enzymes family.</text>
</comment>
<dbReference type="Gene3D" id="3.40.640.10">
    <property type="entry name" value="Type I PLP-dependent aspartate aminotransferase-like (Major domain)"/>
    <property type="match status" value="1"/>
</dbReference>
<dbReference type="GO" id="GO:0005737">
    <property type="term" value="C:cytoplasm"/>
    <property type="evidence" value="ECO:0007669"/>
    <property type="project" value="TreeGrafter"/>
</dbReference>
<dbReference type="InterPro" id="IPR054542">
    <property type="entry name" value="Cys_met_metab_PP"/>
</dbReference>
<dbReference type="SUPFAM" id="SSF53383">
    <property type="entry name" value="PLP-dependent transferases"/>
    <property type="match status" value="1"/>
</dbReference>
<evidence type="ECO:0000256" key="3">
    <source>
        <dbReference type="PIRSR" id="PIRSR001434-2"/>
    </source>
</evidence>
<dbReference type="PIRSF" id="PIRSF001434">
    <property type="entry name" value="CGS"/>
    <property type="match status" value="1"/>
</dbReference>
<dbReference type="EMBL" id="MRCX01000213">
    <property type="protein sequence ID" value="RKK67789.1"/>
    <property type="molecule type" value="Genomic_DNA"/>
</dbReference>
<dbReference type="InterPro" id="IPR000277">
    <property type="entry name" value="Cys/Met-Metab_PyrdxlP-dep_enz"/>
</dbReference>
<dbReference type="GO" id="GO:0019346">
    <property type="term" value="P:transsulfuration"/>
    <property type="evidence" value="ECO:0007669"/>
    <property type="project" value="InterPro"/>
</dbReference>
<evidence type="ECO:0000256" key="1">
    <source>
        <dbReference type="ARBA" id="ARBA00001933"/>
    </source>
</evidence>
<evidence type="ECO:0008006" key="7">
    <source>
        <dbReference type="Google" id="ProtNLM"/>
    </source>
</evidence>
<dbReference type="PANTHER" id="PTHR11808:SF35">
    <property type="entry name" value="CYSTATHIONINE GAMMA-SYNTHASE (AFU_ORTHOLOGUE AFUA_7G01590)"/>
    <property type="match status" value="1"/>
</dbReference>
<evidence type="ECO:0000256" key="4">
    <source>
        <dbReference type="RuleBase" id="RU362118"/>
    </source>
</evidence>
<dbReference type="PROSITE" id="PS00868">
    <property type="entry name" value="CYS_MET_METAB_PP"/>
    <property type="match status" value="1"/>
</dbReference>
<organism evidence="5 6">
    <name type="scientific">Fusarium oxysporum</name>
    <name type="common">Fusarium vascular wilt</name>
    <dbReference type="NCBI Taxonomy" id="5507"/>
    <lineage>
        <taxon>Eukaryota</taxon>
        <taxon>Fungi</taxon>
        <taxon>Dikarya</taxon>
        <taxon>Ascomycota</taxon>
        <taxon>Pezizomycotina</taxon>
        <taxon>Sordariomycetes</taxon>
        <taxon>Hypocreomycetidae</taxon>
        <taxon>Hypocreales</taxon>
        <taxon>Nectriaceae</taxon>
        <taxon>Fusarium</taxon>
        <taxon>Fusarium oxysporum species complex</taxon>
    </lineage>
</organism>
<dbReference type="VEuPathDB" id="FungiDB:HZS61_011279"/>
<dbReference type="VEuPathDB" id="FungiDB:FOZG_10386"/>
<reference evidence="5 6" key="1">
    <citation type="journal article" date="2018" name="Sci. Rep.">
        <title>Characterisation of pathogen-specific regions and novel effector candidates in Fusarium oxysporum f. sp. cepae.</title>
        <authorList>
            <person name="Armitage A.D."/>
            <person name="Taylor A."/>
            <person name="Sobczyk M.K."/>
            <person name="Baxter L."/>
            <person name="Greenfield B.P."/>
            <person name="Bates H.J."/>
            <person name="Wilson F."/>
            <person name="Jackson A.C."/>
            <person name="Ott S."/>
            <person name="Harrison R.J."/>
            <person name="Clarkson J.P."/>
        </authorList>
    </citation>
    <scope>NUCLEOTIDE SEQUENCE [LARGE SCALE GENOMIC DNA]</scope>
    <source>
        <strain evidence="5 6">Fo_A13</strain>
    </source>
</reference>
<dbReference type="FunFam" id="3.90.1150.10:FF:000066">
    <property type="entry name" value="Putative cystathionine beta-lyase"/>
    <property type="match status" value="1"/>
</dbReference>
<dbReference type="VEuPathDB" id="FungiDB:FOIG_14862"/>
<dbReference type="Pfam" id="PF01053">
    <property type="entry name" value="Cys_Met_Meta_PP"/>
    <property type="match status" value="1"/>
</dbReference>
<comment type="caution">
    <text evidence="5">The sequence shown here is derived from an EMBL/GenBank/DDBJ whole genome shotgun (WGS) entry which is preliminary data.</text>
</comment>
<dbReference type="InterPro" id="IPR015422">
    <property type="entry name" value="PyrdxlP-dep_Trfase_small"/>
</dbReference>
<evidence type="ECO:0000313" key="5">
    <source>
        <dbReference type="EMBL" id="RKK67789.1"/>
    </source>
</evidence>
<accession>A0A420MIF5</accession>
<name>A0A420MIF5_FUSOX</name>
<comment type="cofactor">
    <cofactor evidence="1 4">
        <name>pyridoxal 5'-phosphate</name>
        <dbReference type="ChEBI" id="CHEBI:597326"/>
    </cofactor>
</comment>
<dbReference type="Proteomes" id="UP000285084">
    <property type="component" value="Unassembled WGS sequence"/>
</dbReference>
<dbReference type="FunFam" id="3.40.640.10:FF:000072">
    <property type="entry name" value="Putative cystathionine beta-lyase"/>
    <property type="match status" value="1"/>
</dbReference>
<dbReference type="GO" id="GO:0030170">
    <property type="term" value="F:pyridoxal phosphate binding"/>
    <property type="evidence" value="ECO:0007669"/>
    <property type="project" value="InterPro"/>
</dbReference>
<sequence>MSLSVEELEATFSLATNAIHVDDRYAGPDVAPAMHPSTTFRYSYDPEKLEPQRTLSKTDMVYARLARPTGSRLELVLTKLLRGDALVYATGLSAIHAYLVRLGPKKVAIGGGYHGTHAVLDIHHRLTGLVKVGLNELDQLEPGDVIHLETPLNPTGEARNISAYSQIAKEKGLYLVVDSTFGPPALQDPFVWGADIVIHSGTKFIGGHSDIMCGILAVKREDLFTGLWEDRCALGNLLGGFESWLGLRSLRTLDVRCRTQSNNCTAIVTWMTEKIKDNKPNEVNSTVEKIKHASLQSSDMEWLTKQMPNGFGSVFSLTMKTEMYAQWLPSKLRIFQHATSLGGVESLIEWRKMSDHSAPGDILRISVGIESLEDLQKDLSNGFKALLEG</sequence>
<dbReference type="Gene3D" id="3.90.1150.10">
    <property type="entry name" value="Aspartate Aminotransferase, domain 1"/>
    <property type="match status" value="1"/>
</dbReference>
<dbReference type="VEuPathDB" id="FungiDB:FOXG_04711"/>
<protein>
    <recommendedName>
        <fullName evidence="7">Cystathionine beta-lyase</fullName>
    </recommendedName>
</protein>
<evidence type="ECO:0000256" key="2">
    <source>
        <dbReference type="ARBA" id="ARBA00022898"/>
    </source>
</evidence>
<gene>
    <name evidence="5" type="ORF">BFJ69_g14184</name>
</gene>
<dbReference type="VEuPathDB" id="FungiDB:FOMG_16362"/>
<dbReference type="GO" id="GO:0016846">
    <property type="term" value="F:carbon-sulfur lyase activity"/>
    <property type="evidence" value="ECO:0007669"/>
    <property type="project" value="TreeGrafter"/>
</dbReference>
<proteinExistence type="inferred from homology"/>
<dbReference type="AlphaFoldDB" id="A0A420MIF5"/>
<evidence type="ECO:0000313" key="6">
    <source>
        <dbReference type="Proteomes" id="UP000285084"/>
    </source>
</evidence>
<dbReference type="PANTHER" id="PTHR11808">
    <property type="entry name" value="TRANS-SULFURATION ENZYME FAMILY MEMBER"/>
    <property type="match status" value="1"/>
</dbReference>
<keyword evidence="2 3" id="KW-0663">Pyridoxal phosphate</keyword>
<dbReference type="InterPro" id="IPR015424">
    <property type="entry name" value="PyrdxlP-dep_Trfase"/>
</dbReference>
<dbReference type="VEuPathDB" id="FungiDB:FOC1_g10003719"/>